<dbReference type="Pfam" id="PF00089">
    <property type="entry name" value="Trypsin"/>
    <property type="match status" value="1"/>
</dbReference>
<proteinExistence type="predicted"/>
<organism evidence="8 9">
    <name type="scientific">Larinioides sclopetarius</name>
    <dbReference type="NCBI Taxonomy" id="280406"/>
    <lineage>
        <taxon>Eukaryota</taxon>
        <taxon>Metazoa</taxon>
        <taxon>Ecdysozoa</taxon>
        <taxon>Arthropoda</taxon>
        <taxon>Chelicerata</taxon>
        <taxon>Arachnida</taxon>
        <taxon>Araneae</taxon>
        <taxon>Araneomorphae</taxon>
        <taxon>Entelegynae</taxon>
        <taxon>Araneoidea</taxon>
        <taxon>Araneidae</taxon>
        <taxon>Larinioides</taxon>
    </lineage>
</organism>
<evidence type="ECO:0000256" key="2">
    <source>
        <dbReference type="ARBA" id="ARBA00022801"/>
    </source>
</evidence>
<evidence type="ECO:0000256" key="5">
    <source>
        <dbReference type="RuleBase" id="RU363034"/>
    </source>
</evidence>
<evidence type="ECO:0000256" key="1">
    <source>
        <dbReference type="ARBA" id="ARBA00022670"/>
    </source>
</evidence>
<dbReference type="PROSITE" id="PS50240">
    <property type="entry name" value="TRYPSIN_DOM"/>
    <property type="match status" value="1"/>
</dbReference>
<evidence type="ECO:0000259" key="7">
    <source>
        <dbReference type="PROSITE" id="PS50240"/>
    </source>
</evidence>
<dbReference type="InterPro" id="IPR001314">
    <property type="entry name" value="Peptidase_S1A"/>
</dbReference>
<dbReference type="PROSITE" id="PS00134">
    <property type="entry name" value="TRYPSIN_HIS"/>
    <property type="match status" value="1"/>
</dbReference>
<dbReference type="Proteomes" id="UP001497382">
    <property type="component" value="Unassembled WGS sequence"/>
</dbReference>
<dbReference type="InterPro" id="IPR043504">
    <property type="entry name" value="Peptidase_S1_PA_chymotrypsin"/>
</dbReference>
<name>A0AAV1ZP09_9ARAC</name>
<evidence type="ECO:0000256" key="3">
    <source>
        <dbReference type="ARBA" id="ARBA00022825"/>
    </source>
</evidence>
<keyword evidence="3 5" id="KW-0720">Serine protease</keyword>
<gene>
    <name evidence="8" type="ORF">LARSCL_LOCUS6902</name>
</gene>
<evidence type="ECO:0000256" key="6">
    <source>
        <dbReference type="SAM" id="SignalP"/>
    </source>
</evidence>
<dbReference type="PANTHER" id="PTHR24258">
    <property type="entry name" value="SERINE PROTEASE-RELATED"/>
    <property type="match status" value="1"/>
</dbReference>
<dbReference type="PANTHER" id="PTHR24258:SF116">
    <property type="entry name" value="FI16631P1-RELATED"/>
    <property type="match status" value="1"/>
</dbReference>
<keyword evidence="9" id="KW-1185">Reference proteome</keyword>
<protein>
    <recommendedName>
        <fullName evidence="7">Peptidase S1 domain-containing protein</fullName>
    </recommendedName>
</protein>
<dbReference type="GO" id="GO:0006508">
    <property type="term" value="P:proteolysis"/>
    <property type="evidence" value="ECO:0007669"/>
    <property type="project" value="UniProtKB-KW"/>
</dbReference>
<dbReference type="CDD" id="cd00190">
    <property type="entry name" value="Tryp_SPc"/>
    <property type="match status" value="1"/>
</dbReference>
<feature type="domain" description="Peptidase S1" evidence="7">
    <location>
        <begin position="38"/>
        <end position="295"/>
    </location>
</feature>
<dbReference type="EMBL" id="CAXIEN010000067">
    <property type="protein sequence ID" value="CAL1273451.1"/>
    <property type="molecule type" value="Genomic_DNA"/>
</dbReference>
<evidence type="ECO:0000313" key="9">
    <source>
        <dbReference type="Proteomes" id="UP001497382"/>
    </source>
</evidence>
<reference evidence="8 9" key="1">
    <citation type="submission" date="2024-04" db="EMBL/GenBank/DDBJ databases">
        <authorList>
            <person name="Rising A."/>
            <person name="Reimegard J."/>
            <person name="Sonavane S."/>
            <person name="Akerstrom W."/>
            <person name="Nylinder S."/>
            <person name="Hedman E."/>
            <person name="Kallberg Y."/>
        </authorList>
    </citation>
    <scope>NUCLEOTIDE SEQUENCE [LARGE SCALE GENOMIC DNA]</scope>
</reference>
<comment type="caution">
    <text evidence="8">The sequence shown here is derived from an EMBL/GenBank/DDBJ whole genome shotgun (WGS) entry which is preliminary data.</text>
</comment>
<dbReference type="FunFam" id="2.40.10.10:FF:000006">
    <property type="entry name" value="Serine proteinase stubble"/>
    <property type="match status" value="1"/>
</dbReference>
<keyword evidence="4" id="KW-1015">Disulfide bond</keyword>
<keyword evidence="6" id="KW-0732">Signal</keyword>
<dbReference type="InterPro" id="IPR009003">
    <property type="entry name" value="Peptidase_S1_PA"/>
</dbReference>
<evidence type="ECO:0000313" key="8">
    <source>
        <dbReference type="EMBL" id="CAL1273451.1"/>
    </source>
</evidence>
<evidence type="ECO:0000256" key="4">
    <source>
        <dbReference type="ARBA" id="ARBA00023157"/>
    </source>
</evidence>
<sequence>MWIRTLGFLVLCILDCIAPSSASKRGQCGKPLGRKSRIIGGENAEKGEFPFLVSLRGPEEPRAVQVLHKCGAVLLNERWLLTAAHCVYEYRRKKYLATLKARLGEYDVSANSNTRQDIGVDTLIVHPQYQDPYRQSNDIALLRLNKDAVFSDSAWPVCLPDRNTDVTGMNATVAGWGQTSFNGKCISIQFSESCGRKNVLQKVNVPVLTNGACLKMYFEAGHSYPLEDNQMCAGYREGGKDSCQGDSGGPLFVNKDNKMTVIGLVSAGIKCGSPLLPGIYTRVISHLDWIEQQIKDNDI</sequence>
<keyword evidence="2 5" id="KW-0378">Hydrolase</keyword>
<dbReference type="AlphaFoldDB" id="A0AAV1ZP09"/>
<feature type="chain" id="PRO_5043483326" description="Peptidase S1 domain-containing protein" evidence="6">
    <location>
        <begin position="23"/>
        <end position="299"/>
    </location>
</feature>
<feature type="signal peptide" evidence="6">
    <location>
        <begin position="1"/>
        <end position="22"/>
    </location>
</feature>
<dbReference type="InterPro" id="IPR001254">
    <property type="entry name" value="Trypsin_dom"/>
</dbReference>
<dbReference type="SUPFAM" id="SSF50494">
    <property type="entry name" value="Trypsin-like serine proteases"/>
    <property type="match status" value="1"/>
</dbReference>
<dbReference type="SMART" id="SM00020">
    <property type="entry name" value="Tryp_SPc"/>
    <property type="match status" value="1"/>
</dbReference>
<dbReference type="GO" id="GO:0004252">
    <property type="term" value="F:serine-type endopeptidase activity"/>
    <property type="evidence" value="ECO:0007669"/>
    <property type="project" value="InterPro"/>
</dbReference>
<dbReference type="InterPro" id="IPR033116">
    <property type="entry name" value="TRYPSIN_SER"/>
</dbReference>
<accession>A0AAV1ZP09</accession>
<dbReference type="InterPro" id="IPR018114">
    <property type="entry name" value="TRYPSIN_HIS"/>
</dbReference>
<dbReference type="PRINTS" id="PR00722">
    <property type="entry name" value="CHYMOTRYPSIN"/>
</dbReference>
<keyword evidence="1 5" id="KW-0645">Protease</keyword>
<dbReference type="PROSITE" id="PS00135">
    <property type="entry name" value="TRYPSIN_SER"/>
    <property type="match status" value="1"/>
</dbReference>
<dbReference type="Gene3D" id="2.40.10.10">
    <property type="entry name" value="Trypsin-like serine proteases"/>
    <property type="match status" value="1"/>
</dbReference>